<comment type="caution">
    <text evidence="2">The sequence shown here is derived from an EMBL/GenBank/DDBJ whole genome shotgun (WGS) entry which is preliminary data.</text>
</comment>
<organism evidence="2 3">
    <name type="scientific">Paenibacillus agricola</name>
    <dbReference type="NCBI Taxonomy" id="2716264"/>
    <lineage>
        <taxon>Bacteria</taxon>
        <taxon>Bacillati</taxon>
        <taxon>Bacillota</taxon>
        <taxon>Bacilli</taxon>
        <taxon>Bacillales</taxon>
        <taxon>Paenibacillaceae</taxon>
        <taxon>Paenibacillus</taxon>
    </lineage>
</organism>
<feature type="transmembrane region" description="Helical" evidence="1">
    <location>
        <begin position="81"/>
        <end position="103"/>
    </location>
</feature>
<dbReference type="Proteomes" id="UP001165962">
    <property type="component" value="Unassembled WGS sequence"/>
</dbReference>
<protein>
    <recommendedName>
        <fullName evidence="4">Major facilitator superfamily (MFS) profile domain-containing protein</fullName>
    </recommendedName>
</protein>
<reference evidence="2" key="1">
    <citation type="submission" date="2020-03" db="EMBL/GenBank/DDBJ databases">
        <title>Draft sequencing of Paenibacilllus sp. S3N08.</title>
        <authorList>
            <person name="Kim D.-U."/>
        </authorList>
    </citation>
    <scope>NUCLEOTIDE SEQUENCE</scope>
    <source>
        <strain evidence="2">S3N08</strain>
    </source>
</reference>
<keyword evidence="1" id="KW-1133">Transmembrane helix</keyword>
<dbReference type="Gene3D" id="1.20.1250.20">
    <property type="entry name" value="MFS general substrate transporter like domains"/>
    <property type="match status" value="1"/>
</dbReference>
<feature type="transmembrane region" description="Helical" evidence="1">
    <location>
        <begin position="29"/>
        <end position="50"/>
    </location>
</feature>
<name>A0ABX0J3E6_9BACL</name>
<keyword evidence="1" id="KW-0812">Transmembrane</keyword>
<keyword evidence="1" id="KW-0472">Membrane</keyword>
<sequence>MVAAFGFVQSYYQNDISEYLGVGRAFHGLTWSTNIIISALCAPIGGLLVDKYGYKKVMLFTGITGNIDILTMLYANTSVGYFIGCYLLLVWAPFFLYSFLSVLMM</sequence>
<dbReference type="InterPro" id="IPR036259">
    <property type="entry name" value="MFS_trans_sf"/>
</dbReference>
<proteinExistence type="predicted"/>
<dbReference type="RefSeq" id="WP_166149255.1">
    <property type="nucleotide sequence ID" value="NZ_JAAOIW010000003.1"/>
</dbReference>
<gene>
    <name evidence="2" type="ORF">G9U52_10955</name>
</gene>
<evidence type="ECO:0000256" key="1">
    <source>
        <dbReference type="SAM" id="Phobius"/>
    </source>
</evidence>
<keyword evidence="3" id="KW-1185">Reference proteome</keyword>
<dbReference type="SUPFAM" id="SSF103473">
    <property type="entry name" value="MFS general substrate transporter"/>
    <property type="match status" value="1"/>
</dbReference>
<accession>A0ABX0J3E6</accession>
<evidence type="ECO:0000313" key="2">
    <source>
        <dbReference type="EMBL" id="NHN30351.1"/>
    </source>
</evidence>
<evidence type="ECO:0000313" key="3">
    <source>
        <dbReference type="Proteomes" id="UP001165962"/>
    </source>
</evidence>
<evidence type="ECO:0008006" key="4">
    <source>
        <dbReference type="Google" id="ProtNLM"/>
    </source>
</evidence>
<dbReference type="EMBL" id="JAAOIW010000003">
    <property type="protein sequence ID" value="NHN30351.1"/>
    <property type="molecule type" value="Genomic_DNA"/>
</dbReference>